<comment type="caution">
    <text evidence="2">The sequence shown here is derived from an EMBL/GenBank/DDBJ whole genome shotgun (WGS) entry which is preliminary data.</text>
</comment>
<dbReference type="Proteomes" id="UP001595075">
    <property type="component" value="Unassembled WGS sequence"/>
</dbReference>
<evidence type="ECO:0000313" key="3">
    <source>
        <dbReference type="Proteomes" id="UP001595075"/>
    </source>
</evidence>
<reference evidence="2 3" key="1">
    <citation type="journal article" date="2024" name="Commun. Biol.">
        <title>Comparative genomic analysis of thermophilic fungi reveals convergent evolutionary adaptations and gene losses.</title>
        <authorList>
            <person name="Steindorff A.S."/>
            <person name="Aguilar-Pontes M.V."/>
            <person name="Robinson A.J."/>
            <person name="Andreopoulos B."/>
            <person name="LaButti K."/>
            <person name="Kuo A."/>
            <person name="Mondo S."/>
            <person name="Riley R."/>
            <person name="Otillar R."/>
            <person name="Haridas S."/>
            <person name="Lipzen A."/>
            <person name="Grimwood J."/>
            <person name="Schmutz J."/>
            <person name="Clum A."/>
            <person name="Reid I.D."/>
            <person name="Moisan M.C."/>
            <person name="Butler G."/>
            <person name="Nguyen T.T.M."/>
            <person name="Dewar K."/>
            <person name="Conant G."/>
            <person name="Drula E."/>
            <person name="Henrissat B."/>
            <person name="Hansel C."/>
            <person name="Singer S."/>
            <person name="Hutchinson M.I."/>
            <person name="de Vries R.P."/>
            <person name="Natvig D.O."/>
            <person name="Powell A.J."/>
            <person name="Tsang A."/>
            <person name="Grigoriev I.V."/>
        </authorList>
    </citation>
    <scope>NUCLEOTIDE SEQUENCE [LARGE SCALE GENOMIC DNA]</scope>
    <source>
        <strain evidence="2 3">CBS 494.80</strain>
    </source>
</reference>
<organism evidence="2 3">
    <name type="scientific">Oculimacula yallundae</name>
    <dbReference type="NCBI Taxonomy" id="86028"/>
    <lineage>
        <taxon>Eukaryota</taxon>
        <taxon>Fungi</taxon>
        <taxon>Dikarya</taxon>
        <taxon>Ascomycota</taxon>
        <taxon>Pezizomycotina</taxon>
        <taxon>Leotiomycetes</taxon>
        <taxon>Helotiales</taxon>
        <taxon>Ploettnerulaceae</taxon>
        <taxon>Oculimacula</taxon>
    </lineage>
</organism>
<evidence type="ECO:0000313" key="2">
    <source>
        <dbReference type="EMBL" id="KAL2062599.1"/>
    </source>
</evidence>
<keyword evidence="1" id="KW-0175">Coiled coil</keyword>
<proteinExistence type="predicted"/>
<name>A0ABR4BZU9_9HELO</name>
<evidence type="ECO:0000256" key="1">
    <source>
        <dbReference type="SAM" id="Coils"/>
    </source>
</evidence>
<sequence>MSMTIQLITKEVIWCIGSVYVHSRREVSFELGIEKAHRNIRDLSKESTFLVLHAALSRDWLEYDDVVQPFGDKRENLRSVCSFNLDEDVLYYSDVDGHGQIPLSRLRDTMGGEISRSELVPFTPKQASVIDLTSITPPYYHLVIPVHERDLAFTSHILLDFASQWRHILRSPYADSTFRRFAKAILEIATGEFEVEEVSESQHIPYGRFYVSVLDIPTWEPCRYRVFEIASTTVVLNQDLKAALEIARNDAEEKKNAVKNNGAGVEQRIYLLLSVRHILLCHVDSTGYCVHTSPTPFMDGLTPPSPHAINLLLQALAPSTLNDALHLHQRYQHTRIHTLPLEIQDRILQYIAEGAVEGAVEAARTGCVLGLGTPFTWLRKVDRPRTGGKIALLTSPSHRIVNTPVEGRVCFGGVFSGVSYR</sequence>
<dbReference type="EMBL" id="JAZHXI010000016">
    <property type="protein sequence ID" value="KAL2062599.1"/>
    <property type="molecule type" value="Genomic_DNA"/>
</dbReference>
<feature type="coiled-coil region" evidence="1">
    <location>
        <begin position="237"/>
        <end position="268"/>
    </location>
</feature>
<accession>A0ABR4BZU9</accession>
<protein>
    <submittedName>
        <fullName evidence="2">Uncharacterized protein</fullName>
    </submittedName>
</protein>
<keyword evidence="3" id="KW-1185">Reference proteome</keyword>
<gene>
    <name evidence="2" type="ORF">VTL71DRAFT_5671</name>
</gene>